<sequence>MRMLRRFVKRSLKICRVNYEVPTWGTSHMPHLFLGLILPPQ</sequence>
<accession>A0A392NJR3</accession>
<name>A0A392NJR3_9FABA</name>
<organism evidence="1 2">
    <name type="scientific">Trifolium medium</name>
    <dbReference type="NCBI Taxonomy" id="97028"/>
    <lineage>
        <taxon>Eukaryota</taxon>
        <taxon>Viridiplantae</taxon>
        <taxon>Streptophyta</taxon>
        <taxon>Embryophyta</taxon>
        <taxon>Tracheophyta</taxon>
        <taxon>Spermatophyta</taxon>
        <taxon>Magnoliopsida</taxon>
        <taxon>eudicotyledons</taxon>
        <taxon>Gunneridae</taxon>
        <taxon>Pentapetalae</taxon>
        <taxon>rosids</taxon>
        <taxon>fabids</taxon>
        <taxon>Fabales</taxon>
        <taxon>Fabaceae</taxon>
        <taxon>Papilionoideae</taxon>
        <taxon>50 kb inversion clade</taxon>
        <taxon>NPAAA clade</taxon>
        <taxon>Hologalegina</taxon>
        <taxon>IRL clade</taxon>
        <taxon>Trifolieae</taxon>
        <taxon>Trifolium</taxon>
    </lineage>
</organism>
<evidence type="ECO:0000313" key="2">
    <source>
        <dbReference type="Proteomes" id="UP000265520"/>
    </source>
</evidence>
<comment type="caution">
    <text evidence="1">The sequence shown here is derived from an EMBL/GenBank/DDBJ whole genome shotgun (WGS) entry which is preliminary data.</text>
</comment>
<reference evidence="1 2" key="1">
    <citation type="journal article" date="2018" name="Front. Plant Sci.">
        <title>Red Clover (Trifolium pratense) and Zigzag Clover (T. medium) - A Picture of Genomic Similarities and Differences.</title>
        <authorList>
            <person name="Dluhosova J."/>
            <person name="Istvanek J."/>
            <person name="Nedelnik J."/>
            <person name="Repkova J."/>
        </authorList>
    </citation>
    <scope>NUCLEOTIDE SEQUENCE [LARGE SCALE GENOMIC DNA]</scope>
    <source>
        <strain evidence="2">cv. 10/8</strain>
        <tissue evidence="1">Leaf</tissue>
    </source>
</reference>
<evidence type="ECO:0000313" key="1">
    <source>
        <dbReference type="EMBL" id="MCI00053.1"/>
    </source>
</evidence>
<keyword evidence="2" id="KW-1185">Reference proteome</keyword>
<dbReference type="EMBL" id="LXQA010042088">
    <property type="protein sequence ID" value="MCI00053.1"/>
    <property type="molecule type" value="Genomic_DNA"/>
</dbReference>
<proteinExistence type="predicted"/>
<dbReference type="Proteomes" id="UP000265520">
    <property type="component" value="Unassembled WGS sequence"/>
</dbReference>
<gene>
    <name evidence="1" type="ORF">A2U01_0021069</name>
</gene>
<protein>
    <submittedName>
        <fullName evidence="1">Uncharacterized protein</fullName>
    </submittedName>
</protein>
<dbReference type="AlphaFoldDB" id="A0A392NJR3"/>
<feature type="non-terminal residue" evidence="1">
    <location>
        <position position="41"/>
    </location>
</feature>